<feature type="transmembrane region" description="Helical" evidence="2">
    <location>
        <begin position="49"/>
        <end position="70"/>
    </location>
</feature>
<feature type="region of interest" description="Disordered" evidence="1">
    <location>
        <begin position="1"/>
        <end position="41"/>
    </location>
</feature>
<organism evidence="3 4">
    <name type="scientific">Nakamurella alba</name>
    <dbReference type="NCBI Taxonomy" id="2665158"/>
    <lineage>
        <taxon>Bacteria</taxon>
        <taxon>Bacillati</taxon>
        <taxon>Actinomycetota</taxon>
        <taxon>Actinomycetes</taxon>
        <taxon>Nakamurellales</taxon>
        <taxon>Nakamurellaceae</taxon>
        <taxon>Nakamurella</taxon>
    </lineage>
</organism>
<keyword evidence="4" id="KW-1185">Reference proteome</keyword>
<reference evidence="3 4" key="1">
    <citation type="submission" date="2019-11" db="EMBL/GenBank/DDBJ databases">
        <authorList>
            <person name="Jiang L.-Q."/>
        </authorList>
    </citation>
    <scope>NUCLEOTIDE SEQUENCE [LARGE SCALE GENOMIC DNA]</scope>
    <source>
        <strain evidence="3 4">YIM 132087</strain>
    </source>
</reference>
<keyword evidence="2" id="KW-0472">Membrane</keyword>
<name>A0A7K1FGD6_9ACTN</name>
<accession>A0A7K1FGD6</accession>
<keyword evidence="2" id="KW-1133">Transmembrane helix</keyword>
<dbReference type="AlphaFoldDB" id="A0A7K1FGD6"/>
<feature type="transmembrane region" description="Helical" evidence="2">
    <location>
        <begin position="154"/>
        <end position="176"/>
    </location>
</feature>
<protein>
    <submittedName>
        <fullName evidence="3">DUF4281 domain-containing protein</fullName>
    </submittedName>
</protein>
<evidence type="ECO:0000313" key="4">
    <source>
        <dbReference type="Proteomes" id="UP000460221"/>
    </source>
</evidence>
<keyword evidence="2" id="KW-0812">Transmembrane</keyword>
<comment type="caution">
    <text evidence="3">The sequence shown here is derived from an EMBL/GenBank/DDBJ whole genome shotgun (WGS) entry which is preliminary data.</text>
</comment>
<feature type="compositionally biased region" description="Basic residues" evidence="1">
    <location>
        <begin position="13"/>
        <end position="36"/>
    </location>
</feature>
<dbReference type="EMBL" id="WLYK01000001">
    <property type="protein sequence ID" value="MTD13177.1"/>
    <property type="molecule type" value="Genomic_DNA"/>
</dbReference>
<feature type="transmembrane region" description="Helical" evidence="2">
    <location>
        <begin position="82"/>
        <end position="104"/>
    </location>
</feature>
<dbReference type="InterPro" id="IPR025461">
    <property type="entry name" value="ABA4-like"/>
</dbReference>
<evidence type="ECO:0000313" key="3">
    <source>
        <dbReference type="EMBL" id="MTD13177.1"/>
    </source>
</evidence>
<evidence type="ECO:0000256" key="2">
    <source>
        <dbReference type="SAM" id="Phobius"/>
    </source>
</evidence>
<proteinExistence type="predicted"/>
<sequence>MAGPARTVDRPPGRTHARRARHHGDRRGRRRGRRAAGRPDAGDRVTGTLFAVTFPLAVPFWLMMIVLPTWRWTERIVGSPWIALPPLVIYATVVLPHFGDFWAVMSSPSLDGLRELLGTAKGAAAIWAQFIAFDLLIGAWMYRDARRRGVSPLLMAPVLLFTIVLSPLGLLLYLVLRTTGAARIAPARLTDTAAFR</sequence>
<dbReference type="Pfam" id="PF14108">
    <property type="entry name" value="ABA4-like"/>
    <property type="match status" value="1"/>
</dbReference>
<gene>
    <name evidence="3" type="ORF">GIS00_04350</name>
</gene>
<evidence type="ECO:0000256" key="1">
    <source>
        <dbReference type="SAM" id="MobiDB-lite"/>
    </source>
</evidence>
<dbReference type="Proteomes" id="UP000460221">
    <property type="component" value="Unassembled WGS sequence"/>
</dbReference>
<feature type="transmembrane region" description="Helical" evidence="2">
    <location>
        <begin position="124"/>
        <end position="142"/>
    </location>
</feature>